<gene>
    <name evidence="2" type="ORF">AN217_17345</name>
</gene>
<organism evidence="2 3">
    <name type="scientific">Streptomyces qinglanensis</name>
    <dbReference type="NCBI Taxonomy" id="943816"/>
    <lineage>
        <taxon>Bacteria</taxon>
        <taxon>Bacillati</taxon>
        <taxon>Actinomycetota</taxon>
        <taxon>Actinomycetes</taxon>
        <taxon>Kitasatosporales</taxon>
        <taxon>Streptomycetaceae</taxon>
        <taxon>Streptomyces</taxon>
    </lineage>
</organism>
<feature type="region of interest" description="Disordered" evidence="1">
    <location>
        <begin position="1"/>
        <end position="22"/>
    </location>
</feature>
<accession>A0A1E7KBN6</accession>
<dbReference type="AlphaFoldDB" id="A0A1E7KBN6"/>
<dbReference type="PATRIC" id="fig|943816.4.peg.2951"/>
<protein>
    <submittedName>
        <fullName evidence="2">Uncharacterized protein</fullName>
    </submittedName>
</protein>
<proteinExistence type="predicted"/>
<dbReference type="EMBL" id="LJGV01000022">
    <property type="protein sequence ID" value="OEV01348.1"/>
    <property type="molecule type" value="Genomic_DNA"/>
</dbReference>
<dbReference type="Proteomes" id="UP000175829">
    <property type="component" value="Unassembled WGS sequence"/>
</dbReference>
<evidence type="ECO:0000313" key="2">
    <source>
        <dbReference type="EMBL" id="OEV01348.1"/>
    </source>
</evidence>
<comment type="caution">
    <text evidence="2">The sequence shown here is derived from an EMBL/GenBank/DDBJ whole genome shotgun (WGS) entry which is preliminary data.</text>
</comment>
<reference evidence="2 3" key="1">
    <citation type="journal article" date="2016" name="Front. Microbiol.">
        <title>Comparative Genomics Analysis of Streptomyces Species Reveals Their Adaptation to the Marine Environment and Their Diversity at the Genomic Level.</title>
        <authorList>
            <person name="Tian X."/>
            <person name="Zhang Z."/>
            <person name="Yang T."/>
            <person name="Chen M."/>
            <person name="Li J."/>
            <person name="Chen F."/>
            <person name="Yang J."/>
            <person name="Li W."/>
            <person name="Zhang B."/>
            <person name="Zhang Z."/>
            <person name="Wu J."/>
            <person name="Zhang C."/>
            <person name="Long L."/>
            <person name="Xiao J."/>
        </authorList>
    </citation>
    <scope>NUCLEOTIDE SEQUENCE [LARGE SCALE GENOMIC DNA]</scope>
    <source>
        <strain evidence="2 3">SCSIO M10379</strain>
    </source>
</reference>
<evidence type="ECO:0000313" key="3">
    <source>
        <dbReference type="Proteomes" id="UP000175829"/>
    </source>
</evidence>
<sequence length="135" mass="14940">MRTQLNGSSSSPREGGSKANLTVHDDELGKIGNIAFQLHGRVKNKADDARGETHRAAIYLLNEGGLSDLANALLKVNESWSTQVSTLKNGFGLISNHLDFTRKAHARDEEDIVLSMNRASRITDYFHNDYDTKLV</sequence>
<name>A0A1E7KBN6_9ACTN</name>
<feature type="compositionally biased region" description="Polar residues" evidence="1">
    <location>
        <begin position="1"/>
        <end position="12"/>
    </location>
</feature>
<evidence type="ECO:0000256" key="1">
    <source>
        <dbReference type="SAM" id="MobiDB-lite"/>
    </source>
</evidence>